<dbReference type="EMBL" id="FN668638">
    <property type="protein sequence ID" value="CBK20215.2"/>
    <property type="molecule type" value="Genomic_DNA"/>
</dbReference>
<dbReference type="Proteomes" id="UP000008312">
    <property type="component" value="Unassembled WGS sequence"/>
</dbReference>
<reference evidence="2" key="1">
    <citation type="submission" date="2010-02" db="EMBL/GenBank/DDBJ databases">
        <title>Sequencing and annotation of the Blastocystis hominis genome.</title>
        <authorList>
            <person name="Wincker P."/>
        </authorList>
    </citation>
    <scope>NUCLEOTIDE SEQUENCE</scope>
    <source>
        <strain evidence="2">Singapore isolate B</strain>
    </source>
</reference>
<evidence type="ECO:0000313" key="2">
    <source>
        <dbReference type="EMBL" id="CBK20215.2"/>
    </source>
</evidence>
<evidence type="ECO:0000313" key="3">
    <source>
        <dbReference type="Proteomes" id="UP000008312"/>
    </source>
</evidence>
<name>D8LWM6_BLAHO</name>
<dbReference type="InParanoid" id="D8LWM6"/>
<proteinExistence type="predicted"/>
<dbReference type="InterPro" id="IPR039794">
    <property type="entry name" value="Gtb1-like"/>
</dbReference>
<dbReference type="Pfam" id="PF12999">
    <property type="entry name" value="PRKCSH-like"/>
    <property type="match status" value="1"/>
</dbReference>
<dbReference type="GeneID" id="24917887"/>
<gene>
    <name evidence="2" type="ORF">GSBLH_T00000582001</name>
</gene>
<dbReference type="InterPro" id="IPR028146">
    <property type="entry name" value="PRKCSH_N"/>
</dbReference>
<dbReference type="PANTHER" id="PTHR12630:SF1">
    <property type="entry name" value="GLUCOSIDASE 2 SUBUNIT BETA"/>
    <property type="match status" value="1"/>
</dbReference>
<feature type="domain" description="Glucosidase II beta subunit N-terminal" evidence="1">
    <location>
        <begin position="2"/>
        <end position="70"/>
    </location>
</feature>
<dbReference type="GO" id="GO:0017177">
    <property type="term" value="C:glucosidase II complex"/>
    <property type="evidence" value="ECO:0007669"/>
    <property type="project" value="TreeGrafter"/>
</dbReference>
<dbReference type="RefSeq" id="XP_012894263.1">
    <property type="nucleotide sequence ID" value="XM_013038809.1"/>
</dbReference>
<dbReference type="GO" id="GO:0006491">
    <property type="term" value="P:N-glycan processing"/>
    <property type="evidence" value="ECO:0007669"/>
    <property type="project" value="TreeGrafter"/>
</dbReference>
<protein>
    <recommendedName>
        <fullName evidence="1">Glucosidase II beta subunit N-terminal domain-containing protein</fullName>
    </recommendedName>
</protein>
<organism evidence="2">
    <name type="scientific">Blastocystis hominis</name>
    <dbReference type="NCBI Taxonomy" id="12968"/>
    <lineage>
        <taxon>Eukaryota</taxon>
        <taxon>Sar</taxon>
        <taxon>Stramenopiles</taxon>
        <taxon>Bigyra</taxon>
        <taxon>Opalozoa</taxon>
        <taxon>Opalinata</taxon>
        <taxon>Blastocystidae</taxon>
        <taxon>Blastocystis</taxon>
    </lineage>
</organism>
<dbReference type="OrthoDB" id="28322at2759"/>
<keyword evidence="3" id="KW-1185">Reference proteome</keyword>
<accession>D8LWM6</accession>
<evidence type="ECO:0000259" key="1">
    <source>
        <dbReference type="Pfam" id="PF12999"/>
    </source>
</evidence>
<sequence length="88" mass="9815">MINDDYCDCTGDGKDEYLTSACSFVPDSKFTCENKGYKSVKIYSSRVNDGICDCCDGSDEKEGVCENVCGVYPYDSGYCVDRARKVYF</sequence>
<dbReference type="PANTHER" id="PTHR12630">
    <property type="entry name" value="N-LINKED OLIGOSACCHARIDE PROCESSING"/>
    <property type="match status" value="1"/>
</dbReference>
<dbReference type="AlphaFoldDB" id="D8LWM6"/>